<name>A0A1M7ZUW8_9FLAO</name>
<dbReference type="OrthoDB" id="1367217at2"/>
<gene>
    <name evidence="2" type="ORF">SAMN05443547_0924</name>
</gene>
<dbReference type="RefSeq" id="WP_073581838.1">
    <property type="nucleotide sequence ID" value="NZ_CBCSEA010000002.1"/>
</dbReference>
<sequence>MNYNKLSADPTALILGIIAFVIMVLGFCCGLVVFVSLILGIVGLVLSIKSLKEYEANPTVYSHQSRQNVYVGKIICLVTTILSAMYFIVIIVAVVVYQVGFSDIIENRLDQIKNQEVNDSIYMDEEIEKNYSNDSIYIDSTFVDSVKTEN</sequence>
<dbReference type="EMBL" id="FRYK01000001">
    <property type="protein sequence ID" value="SHO72590.1"/>
    <property type="molecule type" value="Genomic_DNA"/>
</dbReference>
<dbReference type="STRING" id="416016.SAMN05443547_0924"/>
<proteinExistence type="predicted"/>
<evidence type="ECO:0000313" key="2">
    <source>
        <dbReference type="EMBL" id="SHO72590.1"/>
    </source>
</evidence>
<dbReference type="Proteomes" id="UP000184611">
    <property type="component" value="Unassembled WGS sequence"/>
</dbReference>
<keyword evidence="1" id="KW-0812">Transmembrane</keyword>
<keyword evidence="1" id="KW-0472">Membrane</keyword>
<keyword evidence="3" id="KW-1185">Reference proteome</keyword>
<evidence type="ECO:0000313" key="3">
    <source>
        <dbReference type="Proteomes" id="UP000184611"/>
    </source>
</evidence>
<accession>A0A1M7ZUW8</accession>
<dbReference type="AlphaFoldDB" id="A0A1M7ZUW8"/>
<evidence type="ECO:0000256" key="1">
    <source>
        <dbReference type="SAM" id="Phobius"/>
    </source>
</evidence>
<organism evidence="2 3">
    <name type="scientific">Flavobacterium cucumis</name>
    <dbReference type="NCBI Taxonomy" id="416016"/>
    <lineage>
        <taxon>Bacteria</taxon>
        <taxon>Pseudomonadati</taxon>
        <taxon>Bacteroidota</taxon>
        <taxon>Flavobacteriia</taxon>
        <taxon>Flavobacteriales</taxon>
        <taxon>Flavobacteriaceae</taxon>
        <taxon>Flavobacterium</taxon>
    </lineage>
</organism>
<dbReference type="NCBIfam" id="NF040945">
    <property type="entry name" value="CCC_membrane"/>
    <property type="match status" value="1"/>
</dbReference>
<evidence type="ECO:0008006" key="4">
    <source>
        <dbReference type="Google" id="ProtNLM"/>
    </source>
</evidence>
<feature type="transmembrane region" description="Helical" evidence="1">
    <location>
        <begin position="74"/>
        <end position="97"/>
    </location>
</feature>
<keyword evidence="1" id="KW-1133">Transmembrane helix</keyword>
<feature type="transmembrane region" description="Helical" evidence="1">
    <location>
        <begin position="12"/>
        <end position="45"/>
    </location>
</feature>
<protein>
    <recommendedName>
        <fullName evidence="4">DUF4190 domain-containing protein</fullName>
    </recommendedName>
</protein>
<reference evidence="3" key="1">
    <citation type="submission" date="2016-12" db="EMBL/GenBank/DDBJ databases">
        <authorList>
            <person name="Varghese N."/>
            <person name="Submissions S."/>
        </authorList>
    </citation>
    <scope>NUCLEOTIDE SEQUENCE [LARGE SCALE GENOMIC DNA]</scope>
    <source>
        <strain evidence="3">DSM 18830</strain>
    </source>
</reference>